<dbReference type="SMART" id="SM00388">
    <property type="entry name" value="HisKA"/>
    <property type="match status" value="1"/>
</dbReference>
<keyword evidence="6" id="KW-0418">Kinase</keyword>
<dbReference type="PANTHER" id="PTHR45339">
    <property type="entry name" value="HYBRID SIGNAL TRANSDUCTION HISTIDINE KINASE J"/>
    <property type="match status" value="1"/>
</dbReference>
<dbReference type="CDD" id="cd00130">
    <property type="entry name" value="PAS"/>
    <property type="match status" value="3"/>
</dbReference>
<dbReference type="Gene3D" id="1.10.287.130">
    <property type="match status" value="1"/>
</dbReference>
<dbReference type="Pfam" id="PF01627">
    <property type="entry name" value="Hpt"/>
    <property type="match status" value="1"/>
</dbReference>
<dbReference type="SMART" id="SM00091">
    <property type="entry name" value="PAS"/>
    <property type="match status" value="3"/>
</dbReference>
<dbReference type="SUPFAM" id="SSF52172">
    <property type="entry name" value="CheY-like"/>
    <property type="match status" value="2"/>
</dbReference>
<feature type="transmembrane region" description="Helical" evidence="10">
    <location>
        <begin position="141"/>
        <end position="160"/>
    </location>
</feature>
<evidence type="ECO:0000256" key="3">
    <source>
        <dbReference type="ARBA" id="ARBA00012438"/>
    </source>
</evidence>
<feature type="domain" description="HAMP" evidence="16">
    <location>
        <begin position="165"/>
        <end position="221"/>
    </location>
</feature>
<keyword evidence="10" id="KW-0472">Membrane</keyword>
<evidence type="ECO:0000259" key="12">
    <source>
        <dbReference type="PROSITE" id="PS50109"/>
    </source>
</evidence>
<dbReference type="Pfam" id="PF00072">
    <property type="entry name" value="Response_reg"/>
    <property type="match status" value="2"/>
</dbReference>
<evidence type="ECO:0000259" key="16">
    <source>
        <dbReference type="PROSITE" id="PS50885"/>
    </source>
</evidence>
<evidence type="ECO:0000256" key="7">
    <source>
        <dbReference type="ARBA" id="ARBA00023012"/>
    </source>
</evidence>
<dbReference type="InterPro" id="IPR005467">
    <property type="entry name" value="His_kinase_dom"/>
</dbReference>
<dbReference type="InterPro" id="IPR000014">
    <property type="entry name" value="PAS"/>
</dbReference>
<reference evidence="18 19" key="1">
    <citation type="submission" date="2020-05" db="EMBL/GenBank/DDBJ databases">
        <title>Genomic Encyclopedia of Type Strains, Phase IV (KMG-V): Genome sequencing to study the core and pangenomes of soil and plant-associated prokaryotes.</title>
        <authorList>
            <person name="Whitman W."/>
        </authorList>
    </citation>
    <scope>NUCLEOTIDE SEQUENCE [LARGE SCALE GENOMIC DNA]</scope>
    <source>
        <strain evidence="18 19">C29</strain>
    </source>
</reference>
<dbReference type="SUPFAM" id="SSF55874">
    <property type="entry name" value="ATPase domain of HSP90 chaperone/DNA topoisomerase II/histidine kinase"/>
    <property type="match status" value="1"/>
</dbReference>
<dbReference type="InterPro" id="IPR004358">
    <property type="entry name" value="Sig_transdc_His_kin-like_C"/>
</dbReference>
<dbReference type="InterPro" id="IPR013767">
    <property type="entry name" value="PAS_fold"/>
</dbReference>
<feature type="modified residue" description="4-aspartylphosphate" evidence="9">
    <location>
        <position position="1046"/>
    </location>
</feature>
<dbReference type="CDD" id="cd16922">
    <property type="entry name" value="HATPase_EvgS-ArcB-TorS-like"/>
    <property type="match status" value="1"/>
</dbReference>
<dbReference type="InterPro" id="IPR000700">
    <property type="entry name" value="PAS-assoc_C"/>
</dbReference>
<dbReference type="InterPro" id="IPR003594">
    <property type="entry name" value="HATPase_dom"/>
</dbReference>
<dbReference type="PROSITE" id="PS50112">
    <property type="entry name" value="PAS"/>
    <property type="match status" value="3"/>
</dbReference>
<dbReference type="InterPro" id="IPR036097">
    <property type="entry name" value="HisK_dim/P_sf"/>
</dbReference>
<dbReference type="SUPFAM" id="SSF47226">
    <property type="entry name" value="Histidine-containing phosphotransfer domain, HPT domain"/>
    <property type="match status" value="1"/>
</dbReference>
<feature type="domain" description="PAC" evidence="15">
    <location>
        <begin position="542"/>
        <end position="594"/>
    </location>
</feature>
<dbReference type="NCBIfam" id="TIGR00229">
    <property type="entry name" value="sensory_box"/>
    <property type="match status" value="3"/>
</dbReference>
<dbReference type="PROSITE" id="PS50885">
    <property type="entry name" value="HAMP"/>
    <property type="match status" value="1"/>
</dbReference>
<dbReference type="Pfam" id="PF02518">
    <property type="entry name" value="HATPase_c"/>
    <property type="match status" value="1"/>
</dbReference>
<dbReference type="SMART" id="SM00304">
    <property type="entry name" value="HAMP"/>
    <property type="match status" value="1"/>
</dbReference>
<evidence type="ECO:0000256" key="2">
    <source>
        <dbReference type="ARBA" id="ARBA00004370"/>
    </source>
</evidence>
<dbReference type="PROSITE" id="PS50894">
    <property type="entry name" value="HPT"/>
    <property type="match status" value="1"/>
</dbReference>
<evidence type="ECO:0000256" key="10">
    <source>
        <dbReference type="SAM" id="Phobius"/>
    </source>
</evidence>
<dbReference type="SMART" id="SM00086">
    <property type="entry name" value="PAC"/>
    <property type="match status" value="2"/>
</dbReference>
<dbReference type="Pfam" id="PF13426">
    <property type="entry name" value="PAS_9"/>
    <property type="match status" value="1"/>
</dbReference>
<feature type="domain" description="PAS" evidence="14">
    <location>
        <begin position="356"/>
        <end position="423"/>
    </location>
</feature>
<feature type="domain" description="HPt" evidence="17">
    <location>
        <begin position="1150"/>
        <end position="1253"/>
    </location>
</feature>
<keyword evidence="19" id="KW-1185">Reference proteome</keyword>
<feature type="domain" description="Histidine kinase" evidence="12">
    <location>
        <begin position="612"/>
        <end position="830"/>
    </location>
</feature>
<dbReference type="Gene3D" id="6.10.340.10">
    <property type="match status" value="1"/>
</dbReference>
<evidence type="ECO:0000256" key="11">
    <source>
        <dbReference type="SAM" id="SignalP"/>
    </source>
</evidence>
<dbReference type="CDD" id="cd00082">
    <property type="entry name" value="HisKA"/>
    <property type="match status" value="1"/>
</dbReference>
<comment type="catalytic activity">
    <reaction evidence="1">
        <text>ATP + protein L-histidine = ADP + protein N-phospho-L-histidine.</text>
        <dbReference type="EC" id="2.7.13.3"/>
    </reaction>
</comment>
<dbReference type="PROSITE" id="PS50113">
    <property type="entry name" value="PAC"/>
    <property type="match status" value="2"/>
</dbReference>
<dbReference type="Pfam" id="PF08448">
    <property type="entry name" value="PAS_4"/>
    <property type="match status" value="1"/>
</dbReference>
<dbReference type="Pfam" id="PF00989">
    <property type="entry name" value="PAS"/>
    <property type="match status" value="1"/>
</dbReference>
<feature type="domain" description="Response regulatory" evidence="13">
    <location>
        <begin position="853"/>
        <end position="972"/>
    </location>
</feature>
<dbReference type="EC" id="2.7.13.3" evidence="3"/>
<keyword evidence="10" id="KW-0812">Transmembrane</keyword>
<dbReference type="PROSITE" id="PS50110">
    <property type="entry name" value="RESPONSE_REGULATORY"/>
    <property type="match status" value="2"/>
</dbReference>
<feature type="chain" id="PRO_5045382501" description="histidine kinase" evidence="11">
    <location>
        <begin position="24"/>
        <end position="1259"/>
    </location>
</feature>
<evidence type="ECO:0000313" key="18">
    <source>
        <dbReference type="EMBL" id="NRT56122.1"/>
    </source>
</evidence>
<evidence type="ECO:0000256" key="6">
    <source>
        <dbReference type="ARBA" id="ARBA00022777"/>
    </source>
</evidence>
<feature type="domain" description="Response regulatory" evidence="13">
    <location>
        <begin position="997"/>
        <end position="1116"/>
    </location>
</feature>
<feature type="domain" description="PAS" evidence="14">
    <location>
        <begin position="479"/>
        <end position="531"/>
    </location>
</feature>
<dbReference type="Gene3D" id="3.30.565.10">
    <property type="entry name" value="Histidine kinase-like ATPase, C-terminal domain"/>
    <property type="match status" value="1"/>
</dbReference>
<dbReference type="Gene3D" id="3.40.50.2300">
    <property type="match status" value="2"/>
</dbReference>
<dbReference type="PROSITE" id="PS50109">
    <property type="entry name" value="HIS_KIN"/>
    <property type="match status" value="1"/>
</dbReference>
<dbReference type="InterPro" id="IPR036641">
    <property type="entry name" value="HPT_dom_sf"/>
</dbReference>
<keyword evidence="5" id="KW-0808">Transferase</keyword>
<dbReference type="Pfam" id="PF00512">
    <property type="entry name" value="HisKA"/>
    <property type="match status" value="1"/>
</dbReference>
<evidence type="ECO:0000256" key="5">
    <source>
        <dbReference type="ARBA" id="ARBA00022679"/>
    </source>
</evidence>
<evidence type="ECO:0000259" key="15">
    <source>
        <dbReference type="PROSITE" id="PS50113"/>
    </source>
</evidence>
<evidence type="ECO:0000259" key="14">
    <source>
        <dbReference type="PROSITE" id="PS50112"/>
    </source>
</evidence>
<dbReference type="PANTHER" id="PTHR45339:SF5">
    <property type="entry name" value="HISTIDINE KINASE"/>
    <property type="match status" value="1"/>
</dbReference>
<organism evidence="18 19">
    <name type="scientific">Sphaerotilus uruguayifluvii</name>
    <dbReference type="NCBI Taxonomy" id="2735897"/>
    <lineage>
        <taxon>Bacteria</taxon>
        <taxon>Pseudomonadati</taxon>
        <taxon>Pseudomonadota</taxon>
        <taxon>Betaproteobacteria</taxon>
        <taxon>Burkholderiales</taxon>
        <taxon>Sphaerotilaceae</taxon>
        <taxon>Sphaerotilus</taxon>
    </lineage>
</organism>
<dbReference type="InterPro" id="IPR036890">
    <property type="entry name" value="HATPase_C_sf"/>
</dbReference>
<dbReference type="InterPro" id="IPR003660">
    <property type="entry name" value="HAMP_dom"/>
</dbReference>
<evidence type="ECO:0000259" key="13">
    <source>
        <dbReference type="PROSITE" id="PS50110"/>
    </source>
</evidence>
<dbReference type="Proteomes" id="UP001516061">
    <property type="component" value="Unassembled WGS sequence"/>
</dbReference>
<accession>A0ABX2G4C6</accession>
<dbReference type="InterPro" id="IPR008207">
    <property type="entry name" value="Sig_transdc_His_kin_Hpt_dom"/>
</dbReference>
<sequence>MFSRLQTVCGLALIPALLLPALAHLGAGHLSARAEQALVQRQDSLLQSLRAAPPSPDLLVRLVAAQPEVRRVRLQEPDGRVLAQAGDAQALLEPLGPEDGTERGDGPMRRVEQALPLPGHPQARIEIGLSREAGRQMHDQAMLAALGLGGVQALLACAVLRVMGTRQRRRLAAIGEAADRLGQGRLDSRVGAAAGAGDADEIARTAARFDRMAQALAERQALLLQGEQRQRRILENILDGILTLDAGRRLRSVSPTAERILHRRADQLLGRPLSALLMPSGRQLLEDLLELADAQSLAEPIVVEALPTEGGTPLTLEMRLARLEGAASRDDDHHLVVIRDLSEQLESQQALRLRGRIIDAIGVGIVIADARQPDQPIVYTNVAFERMTGWSFAEIVGRNCRVLQGPDTDPAAVARLREAIRAGRDVEELLLNYTRDGRPFWNELRVMPMLDGSGLPSHFVALQTDVTARIASQQAIERSEVRLRRVLDATHDGIVVVDAGGCIESVNAGAARMFGYRDSELIGHSFDMLVPGAFPGERSDDAERESEARHRDGTPLWIALRWSRIDPSSAGAVRHLGVIHDISGRKRTEMELRQAKEAAEDAASAKSEFLANMSHEIRTPMHGVLGAIEMLQDTPLSGQQERYLDTARTSASILLGVIDEILDFSRLEAGKLRIESIDFDLRRTVEDVTAMLAQRAHVRKLELACFIAPEVPETVRGDPIRLRQVLVNLIGNAIKFTERGEVVVSVALEDGARLRVEVRDTGIGIAPDKQAQLFQPFTQADSSTSRRFGGSGLGLSIARRLVELMQGTIGMDSRGEGQGSRFWFVLPLQIAPSGLPHGGAGTPGRGRDFPGTRILVVDDNATNRVILHRYLTAWNSQSGSAASGEEALAKLQDAAASGRPYEVALLDLNMPEMDGYELVRAIQADPLLAPMPLIMLSSSMQDPQRLAGLRVDIWLDKPVRQSDLQDAIATVLQRRPLPAPPPRRSPRPDGLQFDGERVLLVEDNEITREVGAQMLRKRGLEVGLAEDGLRAVEAVMTQDWDLVLMDIQMPGMDGHAATRAVREWEQRQGRARLPIIALTAHALPADRDKCLAAGMDDHVVKPYSADTLATAIARWLMPPGRVVAGPRAGAAAPRDGALDAGRLAEVRAIMGGAFDALLGKAAESLGDEIAQLRQAHGQRDGTAVRELLHRLKNTAGDIGAMTLHRLAARLEKEADQTMTTRENDSMHALPDLPALEQATREALAALAELRRQGTAETAR</sequence>
<name>A0ABX2G4C6_9BURK</name>
<feature type="signal peptide" evidence="11">
    <location>
        <begin position="1"/>
        <end position="23"/>
    </location>
</feature>
<feature type="modified residue" description="Phosphohistidine" evidence="8">
    <location>
        <position position="1189"/>
    </location>
</feature>
<dbReference type="InterPro" id="IPR001789">
    <property type="entry name" value="Sig_transdc_resp-reg_receiver"/>
</dbReference>
<proteinExistence type="predicted"/>
<dbReference type="SUPFAM" id="SSF55785">
    <property type="entry name" value="PYP-like sensor domain (PAS domain)"/>
    <property type="match status" value="3"/>
</dbReference>
<feature type="domain" description="PAC" evidence="15">
    <location>
        <begin position="424"/>
        <end position="478"/>
    </location>
</feature>
<evidence type="ECO:0000256" key="1">
    <source>
        <dbReference type="ARBA" id="ARBA00000085"/>
    </source>
</evidence>
<evidence type="ECO:0000256" key="8">
    <source>
        <dbReference type="PROSITE-ProRule" id="PRU00110"/>
    </source>
</evidence>
<comment type="subcellular location">
    <subcellularLocation>
        <location evidence="2">Membrane</location>
    </subcellularLocation>
</comment>
<evidence type="ECO:0000313" key="19">
    <source>
        <dbReference type="Proteomes" id="UP001516061"/>
    </source>
</evidence>
<protein>
    <recommendedName>
        <fullName evidence="3">histidine kinase</fullName>
        <ecNumber evidence="3">2.7.13.3</ecNumber>
    </recommendedName>
</protein>
<dbReference type="CDD" id="cd17546">
    <property type="entry name" value="REC_hyHK_CKI1_RcsC-like"/>
    <property type="match status" value="2"/>
</dbReference>
<keyword evidence="10" id="KW-1133">Transmembrane helix</keyword>
<dbReference type="Gene3D" id="1.20.120.160">
    <property type="entry name" value="HPT domain"/>
    <property type="match status" value="1"/>
</dbReference>
<comment type="caution">
    <text evidence="18">The sequence shown here is derived from an EMBL/GenBank/DDBJ whole genome shotgun (WGS) entry which is preliminary data.</text>
</comment>
<dbReference type="SMART" id="SM00448">
    <property type="entry name" value="REC"/>
    <property type="match status" value="2"/>
</dbReference>
<dbReference type="InterPro" id="IPR011006">
    <property type="entry name" value="CheY-like_superfamily"/>
</dbReference>
<dbReference type="InterPro" id="IPR003661">
    <property type="entry name" value="HisK_dim/P_dom"/>
</dbReference>
<dbReference type="EMBL" id="JABSNM010000007">
    <property type="protein sequence ID" value="NRT56122.1"/>
    <property type="molecule type" value="Genomic_DNA"/>
</dbReference>
<dbReference type="Gene3D" id="3.30.450.20">
    <property type="entry name" value="PAS domain"/>
    <property type="match status" value="3"/>
</dbReference>
<dbReference type="SUPFAM" id="SSF47384">
    <property type="entry name" value="Homodimeric domain of signal transducing histidine kinase"/>
    <property type="match status" value="1"/>
</dbReference>
<dbReference type="RefSeq" id="WP_173805103.1">
    <property type="nucleotide sequence ID" value="NZ_JABSNM010000007.1"/>
</dbReference>
<feature type="modified residue" description="4-aspartylphosphate" evidence="9">
    <location>
        <position position="907"/>
    </location>
</feature>
<feature type="domain" description="PAS" evidence="14">
    <location>
        <begin position="226"/>
        <end position="296"/>
    </location>
</feature>
<evidence type="ECO:0000256" key="4">
    <source>
        <dbReference type="ARBA" id="ARBA00022553"/>
    </source>
</evidence>
<dbReference type="PRINTS" id="PR00344">
    <property type="entry name" value="BCTRLSENSOR"/>
</dbReference>
<dbReference type="SMART" id="SM00387">
    <property type="entry name" value="HATPase_c"/>
    <property type="match status" value="1"/>
</dbReference>
<gene>
    <name evidence="18" type="ORF">HNQ01_001858</name>
</gene>
<evidence type="ECO:0000256" key="9">
    <source>
        <dbReference type="PROSITE-ProRule" id="PRU00169"/>
    </source>
</evidence>
<keyword evidence="11" id="KW-0732">Signal</keyword>
<dbReference type="InterPro" id="IPR013656">
    <property type="entry name" value="PAS_4"/>
</dbReference>
<evidence type="ECO:0000259" key="17">
    <source>
        <dbReference type="PROSITE" id="PS50894"/>
    </source>
</evidence>
<keyword evidence="4 9" id="KW-0597">Phosphoprotein</keyword>
<keyword evidence="7" id="KW-0902">Two-component regulatory system</keyword>
<dbReference type="InterPro" id="IPR035965">
    <property type="entry name" value="PAS-like_dom_sf"/>
</dbReference>
<dbReference type="InterPro" id="IPR001610">
    <property type="entry name" value="PAC"/>
</dbReference>